<sequence length="319" mass="35891">MRGRFAPSPTGYMHLGNAWTAFLCWLQVRQAGGVLVLRIEDVDEQRSKSYFAAAVLEDLAWLGLAWDEGPDISGAYGPYIQQERYGKYRVVLDLLRSRGILYPCYCSRARIQSVSAPHAGEHAIYDGHCFGMGTAERLAMTKKPSWRVHVPAQDISFVDGIYGRQRCFLPTACGDFVVRRADGLYAYQLAVAADDGDMAITHVLRGRDLLSSTAQQIWLMQLAGWTAPQYTHVPLLIDSQGRRLSKRQYGISIRQLRSSGLDSQSILSYMAYKGGLVRRAALYTHEELVRQCRLTDIRTDDIVIDDDVESAIHLMRQPL</sequence>
<dbReference type="AlphaFoldDB" id="A0A0J6WR38"/>
<proteinExistence type="inferred from homology"/>
<evidence type="ECO:0000256" key="6">
    <source>
        <dbReference type="ARBA" id="ARBA00023146"/>
    </source>
</evidence>
<feature type="domain" description="Glutamyl/glutaminyl-tRNA synthetase class Ib catalytic" evidence="8">
    <location>
        <begin position="2"/>
        <end position="292"/>
    </location>
</feature>
<dbReference type="STRING" id="39029.BSR42_02175"/>
<keyword evidence="3 7" id="KW-0547">Nucleotide-binding</keyword>
<dbReference type="InterPro" id="IPR000924">
    <property type="entry name" value="Glu/Gln-tRNA-synth"/>
</dbReference>
<keyword evidence="1 7" id="KW-0436">Ligase</keyword>
<dbReference type="InterPro" id="IPR014729">
    <property type="entry name" value="Rossmann-like_a/b/a_fold"/>
</dbReference>
<dbReference type="Proteomes" id="UP000036503">
    <property type="component" value="Unassembled WGS sequence"/>
</dbReference>
<dbReference type="PATRIC" id="fig|1122219.3.peg.2011"/>
<dbReference type="InterPro" id="IPR001412">
    <property type="entry name" value="aa-tRNA-synth_I_CS"/>
</dbReference>
<protein>
    <submittedName>
        <fullName evidence="9">Glutamyl-Q tRNA(Asp) ligase</fullName>
    </submittedName>
</protein>
<keyword evidence="10" id="KW-1185">Reference proteome</keyword>
<dbReference type="PRINTS" id="PR00987">
    <property type="entry name" value="TRNASYNTHGLU"/>
</dbReference>
<dbReference type="PANTHER" id="PTHR43311:SF1">
    <property type="entry name" value="GLUTAMYL-Q TRNA(ASP) SYNTHETASE"/>
    <property type="match status" value="1"/>
</dbReference>
<comment type="similarity">
    <text evidence="7">Belongs to the class-I aminoacyl-tRNA synthetase family.</text>
</comment>
<reference evidence="9 10" key="1">
    <citation type="submission" date="2015-06" db="EMBL/GenBank/DDBJ databases">
        <title>Draft genome sequence of beer spoilage bacterium Megasphaera cerevisiae type strain 20462.</title>
        <authorList>
            <person name="Kutumbaka K."/>
            <person name="Pasmowitz J."/>
            <person name="Mategko J."/>
            <person name="Reyes D."/>
            <person name="Friedrich A."/>
            <person name="Han S."/>
            <person name="Martens-Habbena W."/>
            <person name="Neal-McKinney J."/>
            <person name="Janagama H.K."/>
            <person name="Nadala C."/>
            <person name="Samadpour M."/>
        </authorList>
    </citation>
    <scope>NUCLEOTIDE SEQUENCE [LARGE SCALE GENOMIC DNA]</scope>
    <source>
        <strain evidence="9 10">DSM 20462</strain>
    </source>
</reference>
<dbReference type="NCBIfam" id="NF004315">
    <property type="entry name" value="PRK05710.1-4"/>
    <property type="match status" value="1"/>
</dbReference>
<keyword evidence="7" id="KW-0648">Protein biosynthesis</keyword>
<evidence type="ECO:0000256" key="7">
    <source>
        <dbReference type="RuleBase" id="RU363037"/>
    </source>
</evidence>
<evidence type="ECO:0000256" key="1">
    <source>
        <dbReference type="ARBA" id="ARBA00022598"/>
    </source>
</evidence>
<evidence type="ECO:0000256" key="3">
    <source>
        <dbReference type="ARBA" id="ARBA00022741"/>
    </source>
</evidence>
<gene>
    <name evidence="9" type="ORF">AB840_10795</name>
</gene>
<keyword evidence="6 7" id="KW-0030">Aminoacyl-tRNA synthetase</keyword>
<dbReference type="InterPro" id="IPR020058">
    <property type="entry name" value="Glu/Gln-tRNA-synth_Ib_cat-dom"/>
</dbReference>
<accession>A0A0J6WR38</accession>
<comment type="caution">
    <text evidence="9">The sequence shown here is derived from an EMBL/GenBank/DDBJ whole genome shotgun (WGS) entry which is preliminary data.</text>
</comment>
<keyword evidence="2" id="KW-0479">Metal-binding</keyword>
<keyword evidence="5 7" id="KW-0067">ATP-binding</keyword>
<evidence type="ECO:0000256" key="4">
    <source>
        <dbReference type="ARBA" id="ARBA00022833"/>
    </source>
</evidence>
<keyword evidence="4" id="KW-0862">Zinc</keyword>
<dbReference type="EMBL" id="LEKT01000040">
    <property type="protein sequence ID" value="KMO85920.1"/>
    <property type="molecule type" value="Genomic_DNA"/>
</dbReference>
<evidence type="ECO:0000313" key="10">
    <source>
        <dbReference type="Proteomes" id="UP000036503"/>
    </source>
</evidence>
<dbReference type="InParanoid" id="A0A0J6WR38"/>
<evidence type="ECO:0000256" key="5">
    <source>
        <dbReference type="ARBA" id="ARBA00022840"/>
    </source>
</evidence>
<dbReference type="GO" id="GO:0004818">
    <property type="term" value="F:glutamate-tRNA ligase activity"/>
    <property type="evidence" value="ECO:0007669"/>
    <property type="project" value="TreeGrafter"/>
</dbReference>
<dbReference type="GO" id="GO:0005829">
    <property type="term" value="C:cytosol"/>
    <property type="evidence" value="ECO:0007669"/>
    <property type="project" value="TreeGrafter"/>
</dbReference>
<name>A0A0J6WR38_9FIRM</name>
<dbReference type="Pfam" id="PF00749">
    <property type="entry name" value="tRNA-synt_1c"/>
    <property type="match status" value="1"/>
</dbReference>
<dbReference type="InterPro" id="IPR049940">
    <property type="entry name" value="GluQ/Sye"/>
</dbReference>
<dbReference type="OrthoDB" id="9801560at2"/>
<dbReference type="PROSITE" id="PS00178">
    <property type="entry name" value="AA_TRNA_LIGASE_I"/>
    <property type="match status" value="1"/>
</dbReference>
<dbReference type="SUPFAM" id="SSF52374">
    <property type="entry name" value="Nucleotidylyl transferase"/>
    <property type="match status" value="1"/>
</dbReference>
<evidence type="ECO:0000313" key="9">
    <source>
        <dbReference type="EMBL" id="KMO85920.1"/>
    </source>
</evidence>
<evidence type="ECO:0000256" key="2">
    <source>
        <dbReference type="ARBA" id="ARBA00022723"/>
    </source>
</evidence>
<evidence type="ECO:0000259" key="8">
    <source>
        <dbReference type="Pfam" id="PF00749"/>
    </source>
</evidence>
<organism evidence="9 10">
    <name type="scientific">Megasphaera cerevisiae DSM 20462</name>
    <dbReference type="NCBI Taxonomy" id="1122219"/>
    <lineage>
        <taxon>Bacteria</taxon>
        <taxon>Bacillati</taxon>
        <taxon>Bacillota</taxon>
        <taxon>Negativicutes</taxon>
        <taxon>Veillonellales</taxon>
        <taxon>Veillonellaceae</taxon>
        <taxon>Megasphaera</taxon>
    </lineage>
</organism>
<dbReference type="PANTHER" id="PTHR43311">
    <property type="entry name" value="GLUTAMATE--TRNA LIGASE"/>
    <property type="match status" value="1"/>
</dbReference>
<dbReference type="Gene3D" id="3.40.50.620">
    <property type="entry name" value="HUPs"/>
    <property type="match status" value="1"/>
</dbReference>
<dbReference type="NCBIfam" id="NF004314">
    <property type="entry name" value="PRK05710.1-3"/>
    <property type="match status" value="1"/>
</dbReference>
<dbReference type="GO" id="GO:0006424">
    <property type="term" value="P:glutamyl-tRNA aminoacylation"/>
    <property type="evidence" value="ECO:0007669"/>
    <property type="project" value="TreeGrafter"/>
</dbReference>
<dbReference type="RefSeq" id="WP_048514859.1">
    <property type="nucleotide sequence ID" value="NZ_FUXD01000036.1"/>
</dbReference>
<dbReference type="GO" id="GO:0005524">
    <property type="term" value="F:ATP binding"/>
    <property type="evidence" value="ECO:0007669"/>
    <property type="project" value="UniProtKB-KW"/>
</dbReference>